<organism evidence="3 4">
    <name type="scientific">Rhodococcoides corynebacterioides</name>
    <dbReference type="NCBI Taxonomy" id="53972"/>
    <lineage>
        <taxon>Bacteria</taxon>
        <taxon>Bacillati</taxon>
        <taxon>Actinomycetota</taxon>
        <taxon>Actinomycetes</taxon>
        <taxon>Mycobacteriales</taxon>
        <taxon>Nocardiaceae</taxon>
        <taxon>Rhodococcoides</taxon>
    </lineage>
</organism>
<comment type="caution">
    <text evidence="3">The sequence shown here is derived from an EMBL/GenBank/DDBJ whole genome shotgun (WGS) entry which is preliminary data.</text>
</comment>
<dbReference type="RefSeq" id="WP_081821049.1">
    <property type="nucleotide sequence ID" value="NZ_JAFBBK010000001.1"/>
</dbReference>
<keyword evidence="4" id="KW-1185">Reference proteome</keyword>
<feature type="region of interest" description="Disordered" evidence="1">
    <location>
        <begin position="1"/>
        <end position="29"/>
    </location>
</feature>
<gene>
    <name evidence="3" type="ORF">JOE42_000441</name>
</gene>
<feature type="transmembrane region" description="Helical" evidence="2">
    <location>
        <begin position="71"/>
        <end position="92"/>
    </location>
</feature>
<evidence type="ECO:0000313" key="4">
    <source>
        <dbReference type="Proteomes" id="UP000703038"/>
    </source>
</evidence>
<evidence type="ECO:0000313" key="3">
    <source>
        <dbReference type="EMBL" id="MBM7413708.1"/>
    </source>
</evidence>
<name>A0ABS2KP24_9NOCA</name>
<evidence type="ECO:0008006" key="5">
    <source>
        <dbReference type="Google" id="ProtNLM"/>
    </source>
</evidence>
<keyword evidence="2" id="KW-0812">Transmembrane</keyword>
<keyword evidence="2" id="KW-0472">Membrane</keyword>
<keyword evidence="2" id="KW-1133">Transmembrane helix</keyword>
<feature type="transmembrane region" description="Helical" evidence="2">
    <location>
        <begin position="46"/>
        <end position="65"/>
    </location>
</feature>
<sequence length="111" mass="11906">MTQDHRDGDPDGGMKEGSSEREPRDDERTFRAHAGEAIADARNWPGYFLIALGLGAMGLGLTAAGGGFEGWVMILFPATVILWAAGLTVILLERKRVKNAEGKDLTDPSGH</sequence>
<evidence type="ECO:0000256" key="2">
    <source>
        <dbReference type="SAM" id="Phobius"/>
    </source>
</evidence>
<dbReference type="Proteomes" id="UP000703038">
    <property type="component" value="Unassembled WGS sequence"/>
</dbReference>
<reference evidence="3 4" key="1">
    <citation type="submission" date="2021-01" db="EMBL/GenBank/DDBJ databases">
        <title>Genomics of switchgrass bacterial isolates.</title>
        <authorList>
            <person name="Shade A."/>
        </authorList>
    </citation>
    <scope>NUCLEOTIDE SEQUENCE [LARGE SCALE GENOMIC DNA]</scope>
    <source>
        <strain evidence="3 4">PvP111</strain>
    </source>
</reference>
<dbReference type="EMBL" id="JAFBBK010000001">
    <property type="protein sequence ID" value="MBM7413708.1"/>
    <property type="molecule type" value="Genomic_DNA"/>
</dbReference>
<accession>A0ABS2KP24</accession>
<proteinExistence type="predicted"/>
<evidence type="ECO:0000256" key="1">
    <source>
        <dbReference type="SAM" id="MobiDB-lite"/>
    </source>
</evidence>
<protein>
    <recommendedName>
        <fullName evidence="5">DUF2631 domain-containing protein</fullName>
    </recommendedName>
</protein>